<organism evidence="1 2">
    <name type="scientific">Dreissena polymorpha</name>
    <name type="common">Zebra mussel</name>
    <name type="synonym">Mytilus polymorpha</name>
    <dbReference type="NCBI Taxonomy" id="45954"/>
    <lineage>
        <taxon>Eukaryota</taxon>
        <taxon>Metazoa</taxon>
        <taxon>Spiralia</taxon>
        <taxon>Lophotrochozoa</taxon>
        <taxon>Mollusca</taxon>
        <taxon>Bivalvia</taxon>
        <taxon>Autobranchia</taxon>
        <taxon>Heteroconchia</taxon>
        <taxon>Euheterodonta</taxon>
        <taxon>Imparidentia</taxon>
        <taxon>Neoheterodontei</taxon>
        <taxon>Myida</taxon>
        <taxon>Dreissenoidea</taxon>
        <taxon>Dreissenidae</taxon>
        <taxon>Dreissena</taxon>
    </lineage>
</organism>
<dbReference type="AlphaFoldDB" id="A0A9D4K811"/>
<proteinExistence type="predicted"/>
<comment type="caution">
    <text evidence="1">The sequence shown here is derived from an EMBL/GenBank/DDBJ whole genome shotgun (WGS) entry which is preliminary data.</text>
</comment>
<reference evidence="1" key="2">
    <citation type="submission" date="2020-11" db="EMBL/GenBank/DDBJ databases">
        <authorList>
            <person name="McCartney M.A."/>
            <person name="Auch B."/>
            <person name="Kono T."/>
            <person name="Mallez S."/>
            <person name="Becker A."/>
            <person name="Gohl D.M."/>
            <person name="Silverstein K.A.T."/>
            <person name="Koren S."/>
            <person name="Bechman K.B."/>
            <person name="Herman A."/>
            <person name="Abrahante J.E."/>
            <person name="Garbe J."/>
        </authorList>
    </citation>
    <scope>NUCLEOTIDE SEQUENCE</scope>
    <source>
        <strain evidence="1">Duluth1</strain>
        <tissue evidence="1">Whole animal</tissue>
    </source>
</reference>
<protein>
    <submittedName>
        <fullName evidence="1">Uncharacterized protein</fullName>
    </submittedName>
</protein>
<sequence length="89" mass="10456">MYWCIFKLVSSSKEDNFRFSNCNNTDVPIYFKNITVRPDPLVILTEQWPINVTFDILVMKNITRMEVGFQGTSLVIDDKFLKMLIKVMT</sequence>
<gene>
    <name evidence="1" type="ORF">DPMN_108043</name>
</gene>
<accession>A0A9D4K811</accession>
<name>A0A9D4K811_DREPO</name>
<evidence type="ECO:0000313" key="1">
    <source>
        <dbReference type="EMBL" id="KAH3834708.1"/>
    </source>
</evidence>
<keyword evidence="2" id="KW-1185">Reference proteome</keyword>
<dbReference type="EMBL" id="JAIWYP010000004">
    <property type="protein sequence ID" value="KAH3834708.1"/>
    <property type="molecule type" value="Genomic_DNA"/>
</dbReference>
<dbReference type="Proteomes" id="UP000828390">
    <property type="component" value="Unassembled WGS sequence"/>
</dbReference>
<evidence type="ECO:0000313" key="2">
    <source>
        <dbReference type="Proteomes" id="UP000828390"/>
    </source>
</evidence>
<reference evidence="1" key="1">
    <citation type="journal article" date="2019" name="bioRxiv">
        <title>The Genome of the Zebra Mussel, Dreissena polymorpha: A Resource for Invasive Species Research.</title>
        <authorList>
            <person name="McCartney M.A."/>
            <person name="Auch B."/>
            <person name="Kono T."/>
            <person name="Mallez S."/>
            <person name="Zhang Y."/>
            <person name="Obille A."/>
            <person name="Becker A."/>
            <person name="Abrahante J.E."/>
            <person name="Garbe J."/>
            <person name="Badalamenti J.P."/>
            <person name="Herman A."/>
            <person name="Mangelson H."/>
            <person name="Liachko I."/>
            <person name="Sullivan S."/>
            <person name="Sone E.D."/>
            <person name="Koren S."/>
            <person name="Silverstein K.A.T."/>
            <person name="Beckman K.B."/>
            <person name="Gohl D.M."/>
        </authorList>
    </citation>
    <scope>NUCLEOTIDE SEQUENCE</scope>
    <source>
        <strain evidence="1">Duluth1</strain>
        <tissue evidence="1">Whole animal</tissue>
    </source>
</reference>